<evidence type="ECO:0000313" key="1">
    <source>
        <dbReference type="EMBL" id="SFN00359.1"/>
    </source>
</evidence>
<protein>
    <submittedName>
        <fullName evidence="1">Uncharacterized protein</fullName>
    </submittedName>
</protein>
<proteinExistence type="predicted"/>
<dbReference type="EMBL" id="FOTK01000100">
    <property type="protein sequence ID" value="SFN00359.1"/>
    <property type="molecule type" value="Genomic_DNA"/>
</dbReference>
<keyword evidence="2" id="KW-1185">Reference proteome</keyword>
<reference evidence="2" key="1">
    <citation type="submission" date="2016-10" db="EMBL/GenBank/DDBJ databases">
        <authorList>
            <person name="Varghese N."/>
            <person name="Submissions S."/>
        </authorList>
    </citation>
    <scope>NUCLEOTIDE SEQUENCE [LARGE SCALE GENOMIC DNA]</scope>
    <source>
        <strain evidence="2">BL36</strain>
    </source>
</reference>
<organism evidence="1 2">
    <name type="scientific">Methylobacterium pseudosasicola</name>
    <dbReference type="NCBI Taxonomy" id="582667"/>
    <lineage>
        <taxon>Bacteria</taxon>
        <taxon>Pseudomonadati</taxon>
        <taxon>Pseudomonadota</taxon>
        <taxon>Alphaproteobacteria</taxon>
        <taxon>Hyphomicrobiales</taxon>
        <taxon>Methylobacteriaceae</taxon>
        <taxon>Methylobacterium</taxon>
    </lineage>
</organism>
<dbReference type="AlphaFoldDB" id="A0A1I4VGR1"/>
<sequence>MASHGHFLNRAKVKFLFDVDSMLLDMNGSPEILVDSTRYYGSLFSHRRGDNVWKGMLAVRLEDLADDQAALAAISPPSAIGVPGVGP</sequence>
<accession>A0A1I4VGR1</accession>
<dbReference type="Proteomes" id="UP000199048">
    <property type="component" value="Unassembled WGS sequence"/>
</dbReference>
<gene>
    <name evidence="1" type="ORF">SAMN05192568_11003</name>
</gene>
<name>A0A1I4VGR1_9HYPH</name>
<evidence type="ECO:0000313" key="2">
    <source>
        <dbReference type="Proteomes" id="UP000199048"/>
    </source>
</evidence>